<dbReference type="OrthoDB" id="5295945at2"/>
<evidence type="ECO:0000256" key="5">
    <source>
        <dbReference type="ARBA" id="ARBA00022695"/>
    </source>
</evidence>
<dbReference type="EMBL" id="FOIL01000018">
    <property type="protein sequence ID" value="SET44287.1"/>
    <property type="molecule type" value="Genomic_DNA"/>
</dbReference>
<dbReference type="STRING" id="1526.SAMN02910262_00487"/>
<dbReference type="AlphaFoldDB" id="A0A1I0EGV2"/>
<gene>
    <name evidence="10" type="primary">nadD</name>
    <name evidence="12" type="ORF">SAMN04487771_101844</name>
</gene>
<evidence type="ECO:0000256" key="9">
    <source>
        <dbReference type="ARBA" id="ARBA00048721"/>
    </source>
</evidence>
<dbReference type="RefSeq" id="WP_074649389.1">
    <property type="nucleotide sequence ID" value="NZ_FOIL01000018.1"/>
</dbReference>
<keyword evidence="4 10" id="KW-0808">Transferase</keyword>
<evidence type="ECO:0000256" key="1">
    <source>
        <dbReference type="ARBA" id="ARBA00002324"/>
    </source>
</evidence>
<accession>A0A1I0EGV2</accession>
<dbReference type="SUPFAM" id="SSF52374">
    <property type="entry name" value="Nucleotidylyl transferase"/>
    <property type="match status" value="1"/>
</dbReference>
<evidence type="ECO:0000256" key="10">
    <source>
        <dbReference type="HAMAP-Rule" id="MF_00244"/>
    </source>
</evidence>
<proteinExistence type="inferred from homology"/>
<evidence type="ECO:0000256" key="2">
    <source>
        <dbReference type="ARBA" id="ARBA00005019"/>
    </source>
</evidence>
<dbReference type="Gene3D" id="3.40.50.620">
    <property type="entry name" value="HUPs"/>
    <property type="match status" value="1"/>
</dbReference>
<comment type="catalytic activity">
    <reaction evidence="9 10">
        <text>nicotinate beta-D-ribonucleotide + ATP + H(+) = deamido-NAD(+) + diphosphate</text>
        <dbReference type="Rhea" id="RHEA:22860"/>
        <dbReference type="ChEBI" id="CHEBI:15378"/>
        <dbReference type="ChEBI" id="CHEBI:30616"/>
        <dbReference type="ChEBI" id="CHEBI:33019"/>
        <dbReference type="ChEBI" id="CHEBI:57502"/>
        <dbReference type="ChEBI" id="CHEBI:58437"/>
        <dbReference type="EC" id="2.7.7.18"/>
    </reaction>
</comment>
<dbReference type="PANTHER" id="PTHR39321">
    <property type="entry name" value="NICOTINATE-NUCLEOTIDE ADENYLYLTRANSFERASE-RELATED"/>
    <property type="match status" value="1"/>
</dbReference>
<comment type="function">
    <text evidence="1 10">Catalyzes the reversible adenylation of nicotinate mononucleotide (NaMN) to nicotinic acid adenine dinucleotide (NaAD).</text>
</comment>
<dbReference type="CDD" id="cd02165">
    <property type="entry name" value="NMNAT"/>
    <property type="match status" value="1"/>
</dbReference>
<feature type="domain" description="Cytidyltransferase-like" evidence="11">
    <location>
        <begin position="6"/>
        <end position="180"/>
    </location>
</feature>
<dbReference type="PANTHER" id="PTHR39321:SF3">
    <property type="entry name" value="PHOSPHOPANTETHEINE ADENYLYLTRANSFERASE"/>
    <property type="match status" value="1"/>
</dbReference>
<evidence type="ECO:0000259" key="11">
    <source>
        <dbReference type="Pfam" id="PF01467"/>
    </source>
</evidence>
<keyword evidence="7 10" id="KW-0067">ATP-binding</keyword>
<reference evidence="12 13" key="1">
    <citation type="submission" date="2016-10" db="EMBL/GenBank/DDBJ databases">
        <authorList>
            <person name="de Groot N.N."/>
        </authorList>
    </citation>
    <scope>NUCLEOTIDE SEQUENCE [LARGE SCALE GENOMIC DNA]</scope>
    <source>
        <strain evidence="12 13">KH1P1</strain>
    </source>
</reference>
<name>A0A1I0EGV2_9FIRM</name>
<evidence type="ECO:0000256" key="4">
    <source>
        <dbReference type="ARBA" id="ARBA00022679"/>
    </source>
</evidence>
<dbReference type="InterPro" id="IPR004821">
    <property type="entry name" value="Cyt_trans-like"/>
</dbReference>
<dbReference type="Proteomes" id="UP000199820">
    <property type="component" value="Unassembled WGS sequence"/>
</dbReference>
<evidence type="ECO:0000256" key="3">
    <source>
        <dbReference type="ARBA" id="ARBA00022642"/>
    </source>
</evidence>
<dbReference type="NCBIfam" id="TIGR00125">
    <property type="entry name" value="cyt_tran_rel"/>
    <property type="match status" value="1"/>
</dbReference>
<dbReference type="InterPro" id="IPR014729">
    <property type="entry name" value="Rossmann-like_a/b/a_fold"/>
</dbReference>
<dbReference type="InterPro" id="IPR005248">
    <property type="entry name" value="NadD/NMNAT"/>
</dbReference>
<evidence type="ECO:0000313" key="13">
    <source>
        <dbReference type="Proteomes" id="UP000199820"/>
    </source>
</evidence>
<comment type="similarity">
    <text evidence="10">Belongs to the NadD family.</text>
</comment>
<dbReference type="Pfam" id="PF01467">
    <property type="entry name" value="CTP_transf_like"/>
    <property type="match status" value="1"/>
</dbReference>
<dbReference type="UniPathway" id="UPA00253">
    <property type="reaction ID" value="UER00332"/>
</dbReference>
<dbReference type="GO" id="GO:0004515">
    <property type="term" value="F:nicotinate-nucleotide adenylyltransferase activity"/>
    <property type="evidence" value="ECO:0007669"/>
    <property type="project" value="UniProtKB-UniRule"/>
</dbReference>
<evidence type="ECO:0000256" key="7">
    <source>
        <dbReference type="ARBA" id="ARBA00022840"/>
    </source>
</evidence>
<keyword evidence="6 10" id="KW-0547">Nucleotide-binding</keyword>
<protein>
    <recommendedName>
        <fullName evidence="10">Probable nicotinate-nucleotide adenylyltransferase</fullName>
        <ecNumber evidence="10">2.7.7.18</ecNumber>
    </recommendedName>
    <alternativeName>
        <fullName evidence="10">Deamido-NAD(+) diphosphorylase</fullName>
    </alternativeName>
    <alternativeName>
        <fullName evidence="10">Deamido-NAD(+) pyrophosphorylase</fullName>
    </alternativeName>
    <alternativeName>
        <fullName evidence="10">Nicotinate mononucleotide adenylyltransferase</fullName>
        <shortName evidence="10">NaMN adenylyltransferase</shortName>
    </alternativeName>
</protein>
<dbReference type="NCBIfam" id="TIGR00482">
    <property type="entry name" value="nicotinate (nicotinamide) nucleotide adenylyltransferase"/>
    <property type="match status" value="1"/>
</dbReference>
<dbReference type="GO" id="GO:0009435">
    <property type="term" value="P:NAD+ biosynthetic process"/>
    <property type="evidence" value="ECO:0007669"/>
    <property type="project" value="UniProtKB-UniRule"/>
</dbReference>
<evidence type="ECO:0000256" key="8">
    <source>
        <dbReference type="ARBA" id="ARBA00023027"/>
    </source>
</evidence>
<organism evidence="12 13">
    <name type="scientific">[Clostridium] aminophilum</name>
    <dbReference type="NCBI Taxonomy" id="1526"/>
    <lineage>
        <taxon>Bacteria</taxon>
        <taxon>Bacillati</taxon>
        <taxon>Bacillota</taxon>
        <taxon>Clostridia</taxon>
        <taxon>Lachnospirales</taxon>
        <taxon>Lachnospiraceae</taxon>
    </lineage>
</organism>
<keyword evidence="5 10" id="KW-0548">Nucleotidyltransferase</keyword>
<comment type="pathway">
    <text evidence="2 10">Cofactor biosynthesis; NAD(+) biosynthesis; deamido-NAD(+) from nicotinate D-ribonucleotide: step 1/1.</text>
</comment>
<evidence type="ECO:0000256" key="6">
    <source>
        <dbReference type="ARBA" id="ARBA00022741"/>
    </source>
</evidence>
<keyword evidence="13" id="KW-1185">Reference proteome</keyword>
<keyword evidence="3 10" id="KW-0662">Pyridine nucleotide biosynthesis</keyword>
<sequence>MAKIGIMGGTFDPIHVGHLVLAEQAYREYGLDQIWFMPSKIPPHKKDHRITDEEDRTAMIRAAIADRPYFRCSDYELRRDAEYTYTADTLRLLAEDYPADEFYFIVGEDSVRHIETWYHPDYILSHVPFLAAQREDDETHGPETDELTPHIRYLEAKYGAKISVLHCREIDVSSAEIRRRVEEGLDITGMVPEKTLEYIEGHRLYRG</sequence>
<evidence type="ECO:0000313" key="12">
    <source>
        <dbReference type="EMBL" id="SET44287.1"/>
    </source>
</evidence>
<dbReference type="HAMAP" id="MF_00244">
    <property type="entry name" value="NaMN_adenylyltr"/>
    <property type="match status" value="1"/>
</dbReference>
<dbReference type="eggNOG" id="COG1057">
    <property type="taxonomic scope" value="Bacteria"/>
</dbReference>
<dbReference type="GO" id="GO:0005524">
    <property type="term" value="F:ATP binding"/>
    <property type="evidence" value="ECO:0007669"/>
    <property type="project" value="UniProtKB-KW"/>
</dbReference>
<dbReference type="EC" id="2.7.7.18" evidence="10"/>
<keyword evidence="8 10" id="KW-0520">NAD</keyword>
<dbReference type="NCBIfam" id="NF000840">
    <property type="entry name" value="PRK00071.1-3"/>
    <property type="match status" value="1"/>
</dbReference>